<evidence type="ECO:0000313" key="4">
    <source>
        <dbReference type="EMBL" id="MBM6401643.1"/>
    </source>
</evidence>
<evidence type="ECO:0000259" key="3">
    <source>
        <dbReference type="Pfam" id="PF15420"/>
    </source>
</evidence>
<feature type="transmembrane region" description="Helical" evidence="1">
    <location>
        <begin position="97"/>
        <end position="118"/>
    </location>
</feature>
<dbReference type="Pfam" id="PF10081">
    <property type="entry name" value="Abhydrolase_9"/>
    <property type="match status" value="1"/>
</dbReference>
<dbReference type="InterPro" id="IPR012037">
    <property type="entry name" value="Alpha/beta-hydrolase_fam"/>
</dbReference>
<sequence>MPALTRAAAAGALIQRLEPPLGRPAHIAEARFSGTGLALGGVFLAASLLPSLLPRPSVVQGVISGVSLVAGYGVGAGLGSLCRYLGIPAPRARVREVLVGVSVAVCVGMLVLSMWKQVGWQNDIRLLYGMPPIGPDGWPLVAAVTLLVAALLLLLGRSLGAAVRALSRGLVRLMPRRLANLLGALVVVLTVWAVFSGVLVTGFFAGANALFAPSDQVISSGTRQPTSPLRSAGPGSRVRWTDLGAEGRGFVSGGPTVESIDAVTGGGAKLPVRVYVGLRSADTIRKRAALVLEELKRTGAFDRKVLVLATTTGTGYLDRNGTDPLEFLWNGDTAIAGVQYSYLPSWISLLADQDAARQTSQAVFDAVHGYWSTLPEASRPRLYLYGLSLGSYGVESILGSINLINEPIDGALLVGPPFVSPVHARLTADRDPGSPAWLPVYGEGRTVRFASEDDGFARTPGPWGPTRVAYLQHASDPVVFFDSDLAFAPPQWLRDGQRGPDVSPRMGWFPVVTMVQVLLDLPGSGSVPMGYGHLYSAPANVRAWVGVTEPPGWDEASLRHLGDVLSKRPHPYG</sequence>
<dbReference type="Pfam" id="PF15420">
    <property type="entry name" value="Abhydrolase_9_N"/>
    <property type="match status" value="1"/>
</dbReference>
<reference evidence="4" key="1">
    <citation type="submission" date="2021-02" db="EMBL/GenBank/DDBJ databases">
        <title>Phycicoccus sp. MQZ13P-5T, whole genome shotgun sequence.</title>
        <authorList>
            <person name="Tuo L."/>
        </authorList>
    </citation>
    <scope>NUCLEOTIDE SEQUENCE</scope>
    <source>
        <strain evidence="4">MQZ13P-5</strain>
    </source>
</reference>
<organism evidence="4 5">
    <name type="scientific">Phycicoccus sonneratiae</name>
    <dbReference type="NCBI Taxonomy" id="2807628"/>
    <lineage>
        <taxon>Bacteria</taxon>
        <taxon>Bacillati</taxon>
        <taxon>Actinomycetota</taxon>
        <taxon>Actinomycetes</taxon>
        <taxon>Micrococcales</taxon>
        <taxon>Intrasporangiaceae</taxon>
        <taxon>Phycicoccus</taxon>
    </lineage>
</organism>
<proteinExistence type="predicted"/>
<comment type="caution">
    <text evidence="4">The sequence shown here is derived from an EMBL/GenBank/DDBJ whole genome shotgun (WGS) entry which is preliminary data.</text>
</comment>
<accession>A0ABS2CP25</accession>
<evidence type="ECO:0000313" key="5">
    <source>
        <dbReference type="Proteomes" id="UP001430172"/>
    </source>
</evidence>
<keyword evidence="5" id="KW-1185">Reference proteome</keyword>
<feature type="domain" description="Alpha/beta-hydrolase catalytic" evidence="2">
    <location>
        <begin position="272"/>
        <end position="560"/>
    </location>
</feature>
<gene>
    <name evidence="4" type="ORF">JQN70_14700</name>
</gene>
<keyword evidence="1" id="KW-0472">Membrane</keyword>
<keyword evidence="1" id="KW-0812">Transmembrane</keyword>
<feature type="transmembrane region" description="Helical" evidence="1">
    <location>
        <begin position="32"/>
        <end position="53"/>
    </location>
</feature>
<name>A0ABS2CP25_9MICO</name>
<feature type="domain" description="Alpha/beta-hydrolase N-terminal" evidence="3">
    <location>
        <begin position="50"/>
        <end position="255"/>
    </location>
</feature>
<feature type="transmembrane region" description="Helical" evidence="1">
    <location>
        <begin position="138"/>
        <end position="160"/>
    </location>
</feature>
<dbReference type="Proteomes" id="UP001430172">
    <property type="component" value="Unassembled WGS sequence"/>
</dbReference>
<evidence type="ECO:0000259" key="2">
    <source>
        <dbReference type="Pfam" id="PF10081"/>
    </source>
</evidence>
<keyword evidence="1" id="KW-1133">Transmembrane helix</keyword>
<dbReference type="InterPro" id="IPR027787">
    <property type="entry name" value="Alpha/beta-hydrolase_catalytic"/>
</dbReference>
<dbReference type="EMBL" id="JAFDVD010000016">
    <property type="protein sequence ID" value="MBM6401643.1"/>
    <property type="molecule type" value="Genomic_DNA"/>
</dbReference>
<evidence type="ECO:0000256" key="1">
    <source>
        <dbReference type="SAM" id="Phobius"/>
    </source>
</evidence>
<feature type="transmembrane region" description="Helical" evidence="1">
    <location>
        <begin position="181"/>
        <end position="205"/>
    </location>
</feature>
<protein>
    <submittedName>
        <fullName evidence="4">Alpha/beta-hydrolase family protein</fullName>
    </submittedName>
</protein>
<dbReference type="RefSeq" id="WP_204132109.1">
    <property type="nucleotide sequence ID" value="NZ_JAFDVD010000016.1"/>
</dbReference>
<feature type="transmembrane region" description="Helical" evidence="1">
    <location>
        <begin position="59"/>
        <end position="85"/>
    </location>
</feature>
<dbReference type="InterPro" id="IPR027788">
    <property type="entry name" value="Alpha/beta-hydrolase_N_dom"/>
</dbReference>
<dbReference type="PIRSF" id="PIRSF007542">
    <property type="entry name" value="UCP007542"/>
    <property type="match status" value="1"/>
</dbReference>